<evidence type="ECO:0000259" key="2">
    <source>
        <dbReference type="Pfam" id="PF03372"/>
    </source>
</evidence>
<evidence type="ECO:0000256" key="1">
    <source>
        <dbReference type="SAM" id="Phobius"/>
    </source>
</evidence>
<dbReference type="InterPro" id="IPR036691">
    <property type="entry name" value="Endo/exonu/phosph_ase_sf"/>
</dbReference>
<feature type="domain" description="Endonuclease/exonuclease/phosphatase" evidence="2">
    <location>
        <begin position="103"/>
        <end position="303"/>
    </location>
</feature>
<dbReference type="PATRIC" id="fig|452652.3.peg.107"/>
<proteinExistence type="predicted"/>
<dbReference type="InterPro" id="IPR005135">
    <property type="entry name" value="Endo/exonuclease/phosphatase"/>
</dbReference>
<evidence type="ECO:0000313" key="4">
    <source>
        <dbReference type="Proteomes" id="UP000007076"/>
    </source>
</evidence>
<dbReference type="Pfam" id="PF03372">
    <property type="entry name" value="Exo_endo_phos"/>
    <property type="match status" value="1"/>
</dbReference>
<dbReference type="eggNOG" id="COG3021">
    <property type="taxonomic scope" value="Bacteria"/>
</dbReference>
<sequence length="312" mass="32829">MWARMWRAGGRRGRVVAAGAVGSALLMAGHALVPNTPGRLGSLLETFLPWLGLAVPVGLVLAAVRRSRAAAVAVLLPAAVWAAVFGGTLPDRSGSGGDLRVVSHNVDEANRDPRGTARALAASGADVVALQELPARGAQSYGEVLDGVFPYHRVLGGVGMWSRYPLRDVLPVEIMPWVRAMRATVDTPRGPLALYAAHLASVRVSALSGFGTGQRDEAARRLAAAVRAEPSERVVVVGDFNGSTRDRTLAGALEGLRSAQDAAGDGFGLSWPAAFPLVRIDQILVRGVTPVWARTLPRTGSDHLPVEASVRW</sequence>
<keyword evidence="1" id="KW-0812">Transmembrane</keyword>
<feature type="transmembrane region" description="Helical" evidence="1">
    <location>
        <begin position="47"/>
        <end position="64"/>
    </location>
</feature>
<keyword evidence="1" id="KW-0472">Membrane</keyword>
<dbReference type="SUPFAM" id="SSF56219">
    <property type="entry name" value="DNase I-like"/>
    <property type="match status" value="1"/>
</dbReference>
<feature type="transmembrane region" description="Helical" evidence="1">
    <location>
        <begin position="71"/>
        <end position="89"/>
    </location>
</feature>
<accession>E4N436</accession>
<dbReference type="KEGG" id="ksk:KSE_01160"/>
<evidence type="ECO:0000313" key="3">
    <source>
        <dbReference type="EMBL" id="BAJ25967.1"/>
    </source>
</evidence>
<organism evidence="3 4">
    <name type="scientific">Kitasatospora setae (strain ATCC 33774 / DSM 43861 / JCM 3304 / KCC A-0304 / NBRC 14216 / KM-6054)</name>
    <name type="common">Streptomyces setae</name>
    <dbReference type="NCBI Taxonomy" id="452652"/>
    <lineage>
        <taxon>Bacteria</taxon>
        <taxon>Bacillati</taxon>
        <taxon>Actinomycetota</taxon>
        <taxon>Actinomycetes</taxon>
        <taxon>Kitasatosporales</taxon>
        <taxon>Streptomycetaceae</taxon>
        <taxon>Kitasatospora</taxon>
    </lineage>
</organism>
<gene>
    <name evidence="3" type="ordered locus">KSE_01160</name>
</gene>
<keyword evidence="4" id="KW-1185">Reference proteome</keyword>
<protein>
    <recommendedName>
        <fullName evidence="2">Endonuclease/exonuclease/phosphatase domain-containing protein</fullName>
    </recommendedName>
</protein>
<dbReference type="HOGENOM" id="CLU_058628_0_0_11"/>
<dbReference type="STRING" id="452652.KSE_01160"/>
<keyword evidence="1" id="KW-1133">Transmembrane helix</keyword>
<name>E4N436_KITSK</name>
<reference evidence="3 4" key="1">
    <citation type="journal article" date="2010" name="DNA Res.">
        <title>Genome sequence of Kitasatospora setae NBRC 14216T: an evolutionary snapshot of the family Streptomycetaceae.</title>
        <authorList>
            <person name="Ichikawa N."/>
            <person name="Oguchi A."/>
            <person name="Ikeda H."/>
            <person name="Ishikawa J."/>
            <person name="Kitani S."/>
            <person name="Watanabe Y."/>
            <person name="Nakamura S."/>
            <person name="Katano Y."/>
            <person name="Kishi E."/>
            <person name="Sasagawa M."/>
            <person name="Ankai A."/>
            <person name="Fukui S."/>
            <person name="Hashimoto Y."/>
            <person name="Kamata S."/>
            <person name="Otoguro M."/>
            <person name="Tanikawa S."/>
            <person name="Nihira T."/>
            <person name="Horinouchi S."/>
            <person name="Ohnishi Y."/>
            <person name="Hayakawa M."/>
            <person name="Kuzuyama T."/>
            <person name="Arisawa A."/>
            <person name="Nomoto F."/>
            <person name="Miura H."/>
            <person name="Takahashi Y."/>
            <person name="Fujita N."/>
        </authorList>
    </citation>
    <scope>NUCLEOTIDE SEQUENCE [LARGE SCALE GENOMIC DNA]</scope>
    <source>
        <strain evidence="4">ATCC 33774 / DSM 43861 / JCM 3304 / KCC A-0304 / NBRC 14216 / KM-6054</strain>
    </source>
</reference>
<dbReference type="Gene3D" id="3.60.10.10">
    <property type="entry name" value="Endonuclease/exonuclease/phosphatase"/>
    <property type="match status" value="1"/>
</dbReference>
<dbReference type="RefSeq" id="WP_014133288.1">
    <property type="nucleotide sequence ID" value="NC_016109.1"/>
</dbReference>
<dbReference type="Proteomes" id="UP000007076">
    <property type="component" value="Chromosome"/>
</dbReference>
<dbReference type="GO" id="GO:0003824">
    <property type="term" value="F:catalytic activity"/>
    <property type="evidence" value="ECO:0007669"/>
    <property type="project" value="InterPro"/>
</dbReference>
<dbReference type="EMBL" id="AP010968">
    <property type="protein sequence ID" value="BAJ25967.1"/>
    <property type="molecule type" value="Genomic_DNA"/>
</dbReference>
<dbReference type="AlphaFoldDB" id="E4N436"/>